<feature type="compositionally biased region" description="Basic and acidic residues" evidence="1">
    <location>
        <begin position="544"/>
        <end position="554"/>
    </location>
</feature>
<feature type="compositionally biased region" description="Low complexity" evidence="1">
    <location>
        <begin position="15"/>
        <end position="34"/>
    </location>
</feature>
<dbReference type="PROSITE" id="PS50096">
    <property type="entry name" value="IQ"/>
    <property type="match status" value="1"/>
</dbReference>
<sequence>VSAGKDGRGAKVVVPSLSATPLAAPAPVSDAPPAVQMPALEASPESSAAAREPPRLAAAALAPAAAPARRAAPILQLSTSTAPPPDSPVKSTRLPVPAKGDAAVQGTLALLAASPSGAAKALAGAAASGGELAAWLPTEPLWRQTPLLSLAVVEQQEAEHKRRAATRIAAAWKASEERAERAALRQAAVAITRRHVRARVTRMRFVQLRAHTVRCQALVRGKIARKAYTEIWFQIAIKEGLGYLLKLRQRKFETYLGFARRESSITLQAYWKMRRCRAKFAQMRLQQSQQRTAVLFDLWEQAGTALTERRTRYGTVLNAGPGSLYGLSILRGLVLQVAHELPHEHLKAEAARRTFQFPANFSITALVCPAAQLTSLRAAELAELRGVVYLRRRESGLGLMPSHCERLSTKLLEDRHRALRNERVQLCLLLKAQSPSWLHQLYSEWGIQLQTKGRMQTLVMTKLWLDPRLAEQSEMVMQMVMQTSAARPRRRTHAMRKSAVYNNSVYNNPTALEDHNFITPVTATSHGSASRTTASASRIVKRSTSVERMQRSPSEHSGQTPSRALPTSRTAEALISPPSMRGLKERSPRADSPSNSLATMSPSTPSRSARFALNRDI</sequence>
<feature type="compositionally biased region" description="Polar residues" evidence="1">
    <location>
        <begin position="555"/>
        <end position="570"/>
    </location>
</feature>
<evidence type="ECO:0000313" key="3">
    <source>
        <dbReference type="Proteomes" id="UP001190700"/>
    </source>
</evidence>
<gene>
    <name evidence="2" type="ORF">CYMTET_35822</name>
</gene>
<protein>
    <submittedName>
        <fullName evidence="2">Uncharacterized protein</fullName>
    </submittedName>
</protein>
<proteinExistence type="predicted"/>
<dbReference type="Proteomes" id="UP001190700">
    <property type="component" value="Unassembled WGS sequence"/>
</dbReference>
<feature type="compositionally biased region" description="Polar residues" evidence="1">
    <location>
        <begin position="592"/>
        <end position="607"/>
    </location>
</feature>
<organism evidence="2 3">
    <name type="scientific">Cymbomonas tetramitiformis</name>
    <dbReference type="NCBI Taxonomy" id="36881"/>
    <lineage>
        <taxon>Eukaryota</taxon>
        <taxon>Viridiplantae</taxon>
        <taxon>Chlorophyta</taxon>
        <taxon>Pyramimonadophyceae</taxon>
        <taxon>Pyramimonadales</taxon>
        <taxon>Pyramimonadaceae</taxon>
        <taxon>Cymbomonas</taxon>
    </lineage>
</organism>
<feature type="compositionally biased region" description="Low complexity" evidence="1">
    <location>
        <begin position="41"/>
        <end position="54"/>
    </location>
</feature>
<evidence type="ECO:0000313" key="2">
    <source>
        <dbReference type="EMBL" id="KAK3254982.1"/>
    </source>
</evidence>
<accession>A0AAE0F8E8</accession>
<feature type="non-terminal residue" evidence="2">
    <location>
        <position position="1"/>
    </location>
</feature>
<dbReference type="EMBL" id="LGRX02022958">
    <property type="protein sequence ID" value="KAK3254982.1"/>
    <property type="molecule type" value="Genomic_DNA"/>
</dbReference>
<feature type="region of interest" description="Disordered" evidence="1">
    <location>
        <begin position="523"/>
        <end position="617"/>
    </location>
</feature>
<feature type="compositionally biased region" description="Low complexity" evidence="1">
    <location>
        <begin position="523"/>
        <end position="537"/>
    </location>
</feature>
<comment type="caution">
    <text evidence="2">The sequence shown here is derived from an EMBL/GenBank/DDBJ whole genome shotgun (WGS) entry which is preliminary data.</text>
</comment>
<name>A0AAE0F8E8_9CHLO</name>
<dbReference type="AlphaFoldDB" id="A0AAE0F8E8"/>
<reference evidence="2 3" key="1">
    <citation type="journal article" date="2015" name="Genome Biol. Evol.">
        <title>Comparative Genomics of a Bacterivorous Green Alga Reveals Evolutionary Causalities and Consequences of Phago-Mixotrophic Mode of Nutrition.</title>
        <authorList>
            <person name="Burns J.A."/>
            <person name="Paasch A."/>
            <person name="Narechania A."/>
            <person name="Kim E."/>
        </authorList>
    </citation>
    <scope>NUCLEOTIDE SEQUENCE [LARGE SCALE GENOMIC DNA]</scope>
    <source>
        <strain evidence="2 3">PLY_AMNH</strain>
    </source>
</reference>
<keyword evidence="3" id="KW-1185">Reference proteome</keyword>
<feature type="region of interest" description="Disordered" evidence="1">
    <location>
        <begin position="1"/>
        <end position="54"/>
    </location>
</feature>
<evidence type="ECO:0000256" key="1">
    <source>
        <dbReference type="SAM" id="MobiDB-lite"/>
    </source>
</evidence>